<dbReference type="AlphaFoldDB" id="A0A1W1V3T5"/>
<dbReference type="Proteomes" id="UP000192731">
    <property type="component" value="Unassembled WGS sequence"/>
</dbReference>
<reference evidence="17 18" key="1">
    <citation type="submission" date="2017-04" db="EMBL/GenBank/DDBJ databases">
        <authorList>
            <person name="Afonso C.L."/>
            <person name="Miller P.J."/>
            <person name="Scott M.A."/>
            <person name="Spackman E."/>
            <person name="Goraichik I."/>
            <person name="Dimitrov K.M."/>
            <person name="Suarez D.L."/>
            <person name="Swayne D.E."/>
        </authorList>
    </citation>
    <scope>NUCLEOTIDE SEQUENCE [LARGE SCALE GENOMIC DNA]</scope>
    <source>
        <strain evidence="17 18">DSM 11270</strain>
    </source>
</reference>
<evidence type="ECO:0000256" key="7">
    <source>
        <dbReference type="ARBA" id="ARBA00022490"/>
    </source>
</evidence>
<feature type="domain" description="ATP phosphoribosyltransferase catalytic" evidence="16">
    <location>
        <begin position="50"/>
        <end position="201"/>
    </location>
</feature>
<dbReference type="InterPro" id="IPR001348">
    <property type="entry name" value="ATP_PRibTrfase_HisG"/>
</dbReference>
<dbReference type="OrthoDB" id="9801867at2"/>
<dbReference type="Gene3D" id="3.40.190.10">
    <property type="entry name" value="Periplasmic binding protein-like II"/>
    <property type="match status" value="2"/>
</dbReference>
<evidence type="ECO:0000256" key="11">
    <source>
        <dbReference type="ARBA" id="ARBA00022741"/>
    </source>
</evidence>
<dbReference type="HAMAP" id="MF_01018">
    <property type="entry name" value="HisG_Short"/>
    <property type="match status" value="1"/>
</dbReference>
<keyword evidence="7 15" id="KW-0963">Cytoplasm</keyword>
<dbReference type="GO" id="GO:0005524">
    <property type="term" value="F:ATP binding"/>
    <property type="evidence" value="ECO:0007669"/>
    <property type="project" value="UniProtKB-KW"/>
</dbReference>
<gene>
    <name evidence="15" type="primary">hisG</name>
    <name evidence="17" type="ORF">SAMN00017405_1830</name>
</gene>
<comment type="function">
    <text evidence="14 15">Catalyzes the condensation of ATP and 5-phosphoribose 1-diphosphate to form N'-(5'-phosphoribosyl)-ATP (PR-ATP). Has a crucial role in the pathway because the rate of histidine biosynthesis seems to be controlled primarily by regulation of HisG enzymatic activity.</text>
</comment>
<evidence type="ECO:0000256" key="5">
    <source>
        <dbReference type="ARBA" id="ARBA00011946"/>
    </source>
</evidence>
<comment type="subunit">
    <text evidence="15">Heteromultimer composed of HisG and HisZ subunits.</text>
</comment>
<dbReference type="EC" id="2.4.2.17" evidence="5 15"/>
<comment type="similarity">
    <text evidence="4 15">Belongs to the ATP phosphoribosyltransferase family. Short subfamily.</text>
</comment>
<evidence type="ECO:0000313" key="18">
    <source>
        <dbReference type="Proteomes" id="UP000192731"/>
    </source>
</evidence>
<dbReference type="GO" id="GO:0003879">
    <property type="term" value="F:ATP phosphoribosyltransferase activity"/>
    <property type="evidence" value="ECO:0007669"/>
    <property type="project" value="UniProtKB-UniRule"/>
</dbReference>
<evidence type="ECO:0000259" key="16">
    <source>
        <dbReference type="Pfam" id="PF01634"/>
    </source>
</evidence>
<evidence type="ECO:0000256" key="12">
    <source>
        <dbReference type="ARBA" id="ARBA00022840"/>
    </source>
</evidence>
<evidence type="ECO:0000256" key="15">
    <source>
        <dbReference type="HAMAP-Rule" id="MF_01018"/>
    </source>
</evidence>
<evidence type="ECO:0000256" key="13">
    <source>
        <dbReference type="ARBA" id="ARBA00023102"/>
    </source>
</evidence>
<keyword evidence="18" id="KW-1185">Reference proteome</keyword>
<evidence type="ECO:0000313" key="17">
    <source>
        <dbReference type="EMBL" id="SMB88077.1"/>
    </source>
</evidence>
<evidence type="ECO:0000256" key="4">
    <source>
        <dbReference type="ARBA" id="ARBA00009489"/>
    </source>
</evidence>
<comment type="subcellular location">
    <subcellularLocation>
        <location evidence="2 15">Cytoplasm</location>
    </subcellularLocation>
</comment>
<evidence type="ECO:0000256" key="6">
    <source>
        <dbReference type="ARBA" id="ARBA00020998"/>
    </source>
</evidence>
<evidence type="ECO:0000256" key="14">
    <source>
        <dbReference type="ARBA" id="ARBA00024861"/>
    </source>
</evidence>
<organism evidence="17 18">
    <name type="scientific">Desulfonispora thiosulfatigenes DSM 11270</name>
    <dbReference type="NCBI Taxonomy" id="656914"/>
    <lineage>
        <taxon>Bacteria</taxon>
        <taxon>Bacillati</taxon>
        <taxon>Bacillota</taxon>
        <taxon>Clostridia</taxon>
        <taxon>Eubacteriales</taxon>
        <taxon>Peptococcaceae</taxon>
        <taxon>Desulfonispora</taxon>
    </lineage>
</organism>
<comment type="domain">
    <text evidence="15">Lacks the C-terminal regulatory region which is replaced by HisZ.</text>
</comment>
<dbReference type="InterPro" id="IPR018198">
    <property type="entry name" value="ATP_PRibTrfase_CS"/>
</dbReference>
<keyword evidence="11 15" id="KW-0547">Nucleotide-binding</keyword>
<dbReference type="UniPathway" id="UPA00031">
    <property type="reaction ID" value="UER00006"/>
</dbReference>
<protein>
    <recommendedName>
        <fullName evidence="6 15">ATP phosphoribosyltransferase</fullName>
        <shortName evidence="15">ATP-PRT</shortName>
        <shortName evidence="15">ATP-PRTase</shortName>
        <ecNumber evidence="5 15">2.4.2.17</ecNumber>
    </recommendedName>
</protein>
<evidence type="ECO:0000256" key="9">
    <source>
        <dbReference type="ARBA" id="ARBA00022676"/>
    </source>
</evidence>
<evidence type="ECO:0000256" key="2">
    <source>
        <dbReference type="ARBA" id="ARBA00004496"/>
    </source>
</evidence>
<keyword evidence="8 15" id="KW-0028">Amino-acid biosynthesis</keyword>
<dbReference type="NCBIfam" id="TIGR00070">
    <property type="entry name" value="hisG"/>
    <property type="match status" value="1"/>
</dbReference>
<comment type="catalytic activity">
    <reaction evidence="1 15">
        <text>1-(5-phospho-beta-D-ribosyl)-ATP + diphosphate = 5-phospho-alpha-D-ribose 1-diphosphate + ATP</text>
        <dbReference type="Rhea" id="RHEA:18473"/>
        <dbReference type="ChEBI" id="CHEBI:30616"/>
        <dbReference type="ChEBI" id="CHEBI:33019"/>
        <dbReference type="ChEBI" id="CHEBI:58017"/>
        <dbReference type="ChEBI" id="CHEBI:73183"/>
        <dbReference type="EC" id="2.4.2.17"/>
    </reaction>
</comment>
<evidence type="ECO:0000256" key="3">
    <source>
        <dbReference type="ARBA" id="ARBA00004667"/>
    </source>
</evidence>
<dbReference type="STRING" id="656914.SAMN00017405_1830"/>
<evidence type="ECO:0000256" key="8">
    <source>
        <dbReference type="ARBA" id="ARBA00022605"/>
    </source>
</evidence>
<evidence type="ECO:0000256" key="1">
    <source>
        <dbReference type="ARBA" id="ARBA00000915"/>
    </source>
</evidence>
<dbReference type="CDD" id="cd13595">
    <property type="entry name" value="PBP2_HisGs"/>
    <property type="match status" value="1"/>
</dbReference>
<keyword evidence="13 15" id="KW-0368">Histidine biosynthesis</keyword>
<dbReference type="SUPFAM" id="SSF53850">
    <property type="entry name" value="Periplasmic binding protein-like II"/>
    <property type="match status" value="1"/>
</dbReference>
<keyword evidence="9 15" id="KW-0328">Glycosyltransferase</keyword>
<evidence type="ECO:0000256" key="10">
    <source>
        <dbReference type="ARBA" id="ARBA00022679"/>
    </source>
</evidence>
<dbReference type="InterPro" id="IPR024893">
    <property type="entry name" value="ATP_PRibTrfase_HisG_short"/>
</dbReference>
<keyword evidence="10 15" id="KW-0808">Transferase</keyword>
<dbReference type="GO" id="GO:0000105">
    <property type="term" value="P:L-histidine biosynthetic process"/>
    <property type="evidence" value="ECO:0007669"/>
    <property type="project" value="UniProtKB-UniRule"/>
</dbReference>
<dbReference type="RefSeq" id="WP_084052813.1">
    <property type="nucleotide sequence ID" value="NZ_FWWT01000015.1"/>
</dbReference>
<dbReference type="PROSITE" id="PS01316">
    <property type="entry name" value="ATP_P_PHORIBOSYLTR"/>
    <property type="match status" value="1"/>
</dbReference>
<dbReference type="Pfam" id="PF01634">
    <property type="entry name" value="HisG"/>
    <property type="match status" value="1"/>
</dbReference>
<dbReference type="PANTHER" id="PTHR21403">
    <property type="entry name" value="ATP PHOSPHORIBOSYLTRANSFERASE ATP-PRTASE"/>
    <property type="match status" value="1"/>
</dbReference>
<dbReference type="EMBL" id="FWWT01000015">
    <property type="protein sequence ID" value="SMB88077.1"/>
    <property type="molecule type" value="Genomic_DNA"/>
</dbReference>
<name>A0A1W1V3T5_DESTI</name>
<dbReference type="GO" id="GO:0005737">
    <property type="term" value="C:cytoplasm"/>
    <property type="evidence" value="ECO:0007669"/>
    <property type="project" value="UniProtKB-SubCell"/>
</dbReference>
<accession>A0A1W1V3T5</accession>
<keyword evidence="12 15" id="KW-0067">ATP-binding</keyword>
<dbReference type="InterPro" id="IPR013820">
    <property type="entry name" value="ATP_PRibTrfase_cat"/>
</dbReference>
<sequence length="206" mass="23066">MLTLAVSKGRILDETNELLIKAGIIKEPVIEGRKLVIEKPEDNLRFILAKPKDVPTYVQYGVADAGIVGKDVLHEKGKGYYELTDLKIGLCRLSLCGIKDKKNNQGEMIRIATSYPNVTADYFRTKGQQVEIIYLNGSVELAPLLGLSDYIVDIVSTGTTLRENGLEELEKIEDITCRLIVNQATYHLKNKFIDEIVEKLERGLSQ</sequence>
<dbReference type="FunFam" id="3.40.190.10:FF:000008">
    <property type="entry name" value="ATP phosphoribosyltransferase"/>
    <property type="match status" value="1"/>
</dbReference>
<proteinExistence type="inferred from homology"/>
<dbReference type="PANTHER" id="PTHR21403:SF8">
    <property type="entry name" value="ATP PHOSPHORIBOSYLTRANSFERASE"/>
    <property type="match status" value="1"/>
</dbReference>
<comment type="pathway">
    <text evidence="3 15">Amino-acid biosynthesis; L-histidine biosynthesis; L-histidine from 5-phospho-alpha-D-ribose 1-diphosphate: step 1/9.</text>
</comment>